<dbReference type="InterPro" id="IPR006860">
    <property type="entry name" value="FecR"/>
</dbReference>
<dbReference type="Gene3D" id="3.55.50.30">
    <property type="match status" value="1"/>
</dbReference>
<reference evidence="5" key="1">
    <citation type="submission" date="2017-01" db="EMBL/GenBank/DDBJ databases">
        <authorList>
            <person name="Varghese N."/>
            <person name="Submissions S."/>
        </authorList>
    </citation>
    <scope>NUCLEOTIDE SEQUENCE [LARGE SCALE GENOMIC DNA]</scope>
    <source>
        <strain evidence="5">DSM 21054</strain>
    </source>
</reference>
<dbReference type="RefSeq" id="WP_096511025.1">
    <property type="nucleotide sequence ID" value="NZ_AP017422.1"/>
</dbReference>
<dbReference type="InterPro" id="IPR032508">
    <property type="entry name" value="FecR_C"/>
</dbReference>
<dbReference type="Pfam" id="PF04773">
    <property type="entry name" value="FecR"/>
    <property type="match status" value="1"/>
</dbReference>
<evidence type="ECO:0000256" key="1">
    <source>
        <dbReference type="SAM" id="Phobius"/>
    </source>
</evidence>
<gene>
    <name evidence="4" type="ORF">SAMN05421788_102417</name>
</gene>
<dbReference type="PANTHER" id="PTHR30273">
    <property type="entry name" value="PERIPLASMIC SIGNAL SENSOR AND SIGMA FACTOR ACTIVATOR FECR-RELATED"/>
    <property type="match status" value="1"/>
</dbReference>
<evidence type="ECO:0000259" key="2">
    <source>
        <dbReference type="Pfam" id="PF04773"/>
    </source>
</evidence>
<dbReference type="Gene3D" id="2.60.120.1440">
    <property type="match status" value="1"/>
</dbReference>
<dbReference type="InterPro" id="IPR012373">
    <property type="entry name" value="Ferrdict_sens_TM"/>
</dbReference>
<dbReference type="STRING" id="477680.SAMN05421788_102417"/>
<dbReference type="KEGG" id="fln:FLA_2971"/>
<dbReference type="Proteomes" id="UP000186917">
    <property type="component" value="Unassembled WGS sequence"/>
</dbReference>
<sequence>MSSTQYNIQELLKKYREGTASAEERALLEAWYHALEYDATAFADEEAMQQMQAASWEVITAGKRQQAPVVGLFRRYRIGVAAAVVLAVAGITWFTINRQQPKQETIPTAQTTPAAPASDKAVLTLADGRQIVLEQADSGAIAEQNGIRIIKLNNGQLAYDKANKSGAQKPSATAMYNTLTTPRGGQYKIVLPDGTVVQMNSASSITYPTAFAGKERVVKLNGEAYFEVARNAQQPFKVEVNKTVVDVLGTAFNIHAYTDEPAVTTTLVNGSVRVTHTMAAGSKSELLTPGQQAVGAETYLVTRKANMRQVLSWKNGLFIFEDRKLEDVLREVSRWYDIDIDMQAPADDTRYGGVINRNSDLKKVLELLERNGIRHFKIEGRKVIVLP</sequence>
<accession>A0A173MHQ4</accession>
<keyword evidence="5" id="KW-1185">Reference proteome</keyword>
<organism evidence="4 5">
    <name type="scientific">Filimonas lacunae</name>
    <dbReference type="NCBI Taxonomy" id="477680"/>
    <lineage>
        <taxon>Bacteria</taxon>
        <taxon>Pseudomonadati</taxon>
        <taxon>Bacteroidota</taxon>
        <taxon>Chitinophagia</taxon>
        <taxon>Chitinophagales</taxon>
        <taxon>Chitinophagaceae</taxon>
        <taxon>Filimonas</taxon>
    </lineage>
</organism>
<dbReference type="GO" id="GO:0016989">
    <property type="term" value="F:sigma factor antagonist activity"/>
    <property type="evidence" value="ECO:0007669"/>
    <property type="project" value="TreeGrafter"/>
</dbReference>
<evidence type="ECO:0000259" key="3">
    <source>
        <dbReference type="Pfam" id="PF16344"/>
    </source>
</evidence>
<protein>
    <submittedName>
        <fullName evidence="4">FecR family protein</fullName>
    </submittedName>
</protein>
<evidence type="ECO:0000313" key="5">
    <source>
        <dbReference type="Proteomes" id="UP000186917"/>
    </source>
</evidence>
<dbReference type="Pfam" id="PF16344">
    <property type="entry name" value="FecR_C"/>
    <property type="match status" value="1"/>
</dbReference>
<dbReference type="PANTHER" id="PTHR30273:SF2">
    <property type="entry name" value="PROTEIN FECR"/>
    <property type="match status" value="1"/>
</dbReference>
<keyword evidence="1" id="KW-0472">Membrane</keyword>
<dbReference type="EMBL" id="FTOR01000002">
    <property type="protein sequence ID" value="SIS97322.1"/>
    <property type="molecule type" value="Genomic_DNA"/>
</dbReference>
<feature type="domain" description="Protein FecR C-terminal" evidence="3">
    <location>
        <begin position="318"/>
        <end position="385"/>
    </location>
</feature>
<keyword evidence="1" id="KW-0812">Transmembrane</keyword>
<evidence type="ECO:0000313" key="4">
    <source>
        <dbReference type="EMBL" id="SIS97322.1"/>
    </source>
</evidence>
<feature type="transmembrane region" description="Helical" evidence="1">
    <location>
        <begin position="78"/>
        <end position="96"/>
    </location>
</feature>
<dbReference type="AlphaFoldDB" id="A0A173MHQ4"/>
<keyword evidence="1" id="KW-1133">Transmembrane helix</keyword>
<proteinExistence type="predicted"/>
<feature type="domain" description="FecR protein" evidence="2">
    <location>
        <begin position="178"/>
        <end position="273"/>
    </location>
</feature>
<name>A0A173MHQ4_9BACT</name>
<dbReference type="OrthoDB" id="629393at2"/>